<sequence>MRRLAGCDGTPGQGPFMAVVIDVEDVSGVLNAEDINIIALHFQTYGCPAARACGEFVSDYLTGKPLSAAIHLSEEDFLREIGRMPLGREHCPGMTIRALRLAVASARANEEDSL</sequence>
<proteinExistence type="predicted"/>
<dbReference type="KEGG" id="ccot:CCAX7_62300"/>
<dbReference type="GO" id="GO:0016226">
    <property type="term" value="P:iron-sulfur cluster assembly"/>
    <property type="evidence" value="ECO:0007669"/>
    <property type="project" value="InterPro"/>
</dbReference>
<evidence type="ECO:0000313" key="2">
    <source>
        <dbReference type="Proteomes" id="UP000287394"/>
    </source>
</evidence>
<dbReference type="SUPFAM" id="SSF82649">
    <property type="entry name" value="SufE/NifU"/>
    <property type="match status" value="1"/>
</dbReference>
<dbReference type="Gene3D" id="3.90.1010.10">
    <property type="match status" value="1"/>
</dbReference>
<keyword evidence="2" id="KW-1185">Reference proteome</keyword>
<gene>
    <name evidence="1" type="ORF">CCAX7_62300</name>
</gene>
<protein>
    <submittedName>
        <fullName evidence="1">Uncharacterized protein</fullName>
    </submittedName>
</protein>
<dbReference type="EMBL" id="AP025739">
    <property type="protein sequence ID" value="BDI34179.1"/>
    <property type="molecule type" value="Genomic_DNA"/>
</dbReference>
<accession>A0A402CWL5</accession>
<reference evidence="1 2" key="1">
    <citation type="journal article" date="2019" name="Int. J. Syst. Evol. Microbiol.">
        <title>Capsulimonas corticalis gen. nov., sp. nov., an aerobic capsulated bacterium, of a novel bacterial order, Capsulimonadales ord. nov., of the class Armatimonadia of the phylum Armatimonadetes.</title>
        <authorList>
            <person name="Li J."/>
            <person name="Kudo C."/>
            <person name="Tonouchi A."/>
        </authorList>
    </citation>
    <scope>NUCLEOTIDE SEQUENCE [LARGE SCALE GENOMIC DNA]</scope>
    <source>
        <strain evidence="1 2">AX-7</strain>
    </source>
</reference>
<dbReference type="GO" id="GO:0051536">
    <property type="term" value="F:iron-sulfur cluster binding"/>
    <property type="evidence" value="ECO:0007669"/>
    <property type="project" value="InterPro"/>
</dbReference>
<dbReference type="Pfam" id="PF01592">
    <property type="entry name" value="NifU_N"/>
    <property type="match status" value="1"/>
</dbReference>
<dbReference type="InterPro" id="IPR002871">
    <property type="entry name" value="NIF_FeS_clus_asmbl_NifU_N"/>
</dbReference>
<dbReference type="AlphaFoldDB" id="A0A402CWL5"/>
<dbReference type="GO" id="GO:0005506">
    <property type="term" value="F:iron ion binding"/>
    <property type="evidence" value="ECO:0007669"/>
    <property type="project" value="InterPro"/>
</dbReference>
<dbReference type="Proteomes" id="UP000287394">
    <property type="component" value="Chromosome"/>
</dbReference>
<organism evidence="1 2">
    <name type="scientific">Capsulimonas corticalis</name>
    <dbReference type="NCBI Taxonomy" id="2219043"/>
    <lineage>
        <taxon>Bacteria</taxon>
        <taxon>Bacillati</taxon>
        <taxon>Armatimonadota</taxon>
        <taxon>Armatimonadia</taxon>
        <taxon>Capsulimonadales</taxon>
        <taxon>Capsulimonadaceae</taxon>
        <taxon>Capsulimonas</taxon>
    </lineage>
</organism>
<evidence type="ECO:0000313" key="1">
    <source>
        <dbReference type="EMBL" id="BDI34179.1"/>
    </source>
</evidence>
<name>A0A402CWL5_9BACT</name>